<dbReference type="Proteomes" id="UP000216682">
    <property type="component" value="Unassembled WGS sequence"/>
</dbReference>
<evidence type="ECO:0000313" key="2">
    <source>
        <dbReference type="Proteomes" id="UP000216682"/>
    </source>
</evidence>
<dbReference type="Gene3D" id="3.40.630.10">
    <property type="entry name" value="Zn peptidases"/>
    <property type="match status" value="1"/>
</dbReference>
<accession>A0A265E801</accession>
<dbReference type="SUPFAM" id="SSF53187">
    <property type="entry name" value="Zn-dependent exopeptidases"/>
    <property type="match status" value="1"/>
</dbReference>
<sequence>MRSGGIDVKNLGRARALRHALHAPPELSNEDFAHYAKEVSETYFYISNGEDHPPLHTSEYDFIDEHIKTGCNMFKMLANV</sequence>
<reference evidence="1 2" key="1">
    <citation type="submission" date="2017-07" db="EMBL/GenBank/DDBJ databases">
        <title>Shotgun whole genome sequences of three halophilic bacterial isolates.</title>
        <authorList>
            <person name="Pozzo T."/>
            <person name="Higdon S.M."/>
            <person name="Quillaguaman J."/>
        </authorList>
    </citation>
    <scope>NUCLEOTIDE SEQUENCE [LARGE SCALE GENOMIC DNA]</scope>
    <source>
        <strain evidence="1 2">BU-1</strain>
    </source>
</reference>
<organism evidence="1 2">
    <name type="scientific">Salinicoccus roseus</name>
    <dbReference type="NCBI Taxonomy" id="45670"/>
    <lineage>
        <taxon>Bacteria</taxon>
        <taxon>Bacillati</taxon>
        <taxon>Bacillota</taxon>
        <taxon>Bacilli</taxon>
        <taxon>Bacillales</taxon>
        <taxon>Staphylococcaceae</taxon>
        <taxon>Salinicoccus</taxon>
    </lineage>
</organism>
<evidence type="ECO:0000313" key="1">
    <source>
        <dbReference type="EMBL" id="OZT77566.1"/>
    </source>
</evidence>
<gene>
    <name evidence="1" type="ORF">CFN03_06420</name>
</gene>
<dbReference type="EMBL" id="NPEZ01000002">
    <property type="protein sequence ID" value="OZT77566.1"/>
    <property type="molecule type" value="Genomic_DNA"/>
</dbReference>
<comment type="caution">
    <text evidence="1">The sequence shown here is derived from an EMBL/GenBank/DDBJ whole genome shotgun (WGS) entry which is preliminary data.</text>
</comment>
<dbReference type="AlphaFoldDB" id="A0A265E801"/>
<protein>
    <recommendedName>
        <fullName evidence="3">Amidohydrolase</fullName>
    </recommendedName>
</protein>
<name>A0A265E801_9STAP</name>
<evidence type="ECO:0008006" key="3">
    <source>
        <dbReference type="Google" id="ProtNLM"/>
    </source>
</evidence>
<proteinExistence type="predicted"/>